<evidence type="ECO:0000313" key="13">
    <source>
        <dbReference type="EMBL" id="KZS45918.1"/>
    </source>
</evidence>
<dbReference type="GO" id="GO:0008360">
    <property type="term" value="P:regulation of cell shape"/>
    <property type="evidence" value="ECO:0007669"/>
    <property type="project" value="UniProtKB-KW"/>
</dbReference>
<dbReference type="InterPro" id="IPR001967">
    <property type="entry name" value="Peptidase_S11_N"/>
</dbReference>
<feature type="domain" description="Peptidase S11 D-alanyl-D-alanine carboxypeptidase A N-terminal" evidence="12">
    <location>
        <begin position="61"/>
        <end position="304"/>
    </location>
</feature>
<protein>
    <submittedName>
        <fullName evidence="13">Peptidase M15</fullName>
    </submittedName>
</protein>
<reference evidence="13" key="1">
    <citation type="journal article" date="2016" name="Genome Announc.">
        <title>Draft genomes of two strains of Paenibacillus glucanolyticus with capability to degrade lignocellulose.</title>
        <authorList>
            <person name="Mathews S.L."/>
            <person name="Pawlak J."/>
            <person name="Grunden A.M."/>
        </authorList>
    </citation>
    <scope>NUCLEOTIDE SEQUENCE [LARGE SCALE GENOMIC DNA]</scope>
    <source>
        <strain evidence="13">SLM1</strain>
    </source>
</reference>
<dbReference type="RefSeq" id="WP_063478046.1">
    <property type="nucleotide sequence ID" value="NZ_CP147845.1"/>
</dbReference>
<dbReference type="STRING" id="59843.A3958_07840"/>
<proteinExistence type="inferred from homology"/>
<feature type="active site" evidence="7">
    <location>
        <position position="153"/>
    </location>
</feature>
<keyword evidence="2" id="KW-0732">Signal</keyword>
<dbReference type="Proteomes" id="UP000076796">
    <property type="component" value="Unassembled WGS sequence"/>
</dbReference>
<dbReference type="GO" id="GO:0006508">
    <property type="term" value="P:proteolysis"/>
    <property type="evidence" value="ECO:0007669"/>
    <property type="project" value="InterPro"/>
</dbReference>
<evidence type="ECO:0000256" key="5">
    <source>
        <dbReference type="ARBA" id="ARBA00022984"/>
    </source>
</evidence>
<keyword evidence="5" id="KW-0573">Peptidoglycan synthesis</keyword>
<dbReference type="InterPro" id="IPR012338">
    <property type="entry name" value="Beta-lactam/transpept-like"/>
</dbReference>
<dbReference type="GO" id="GO:0009002">
    <property type="term" value="F:serine-type D-Ala-D-Ala carboxypeptidase activity"/>
    <property type="evidence" value="ECO:0007669"/>
    <property type="project" value="InterPro"/>
</dbReference>
<organism evidence="13 14">
    <name type="scientific">Paenibacillus glucanolyticus</name>
    <dbReference type="NCBI Taxonomy" id="59843"/>
    <lineage>
        <taxon>Bacteria</taxon>
        <taxon>Bacillati</taxon>
        <taxon>Bacillota</taxon>
        <taxon>Bacilli</taxon>
        <taxon>Bacillales</taxon>
        <taxon>Paenibacillaceae</taxon>
        <taxon>Paenibacillus</taxon>
    </lineage>
</organism>
<dbReference type="OrthoDB" id="9791132at2"/>
<dbReference type="EMBL" id="LWMH01000001">
    <property type="protein sequence ID" value="KZS45918.1"/>
    <property type="molecule type" value="Genomic_DNA"/>
</dbReference>
<evidence type="ECO:0000313" key="14">
    <source>
        <dbReference type="Proteomes" id="UP000076796"/>
    </source>
</evidence>
<dbReference type="PRINTS" id="PR00725">
    <property type="entry name" value="DADACBPTASE1"/>
</dbReference>
<evidence type="ECO:0000256" key="10">
    <source>
        <dbReference type="SAM" id="MobiDB-lite"/>
    </source>
</evidence>
<evidence type="ECO:0000256" key="6">
    <source>
        <dbReference type="ARBA" id="ARBA00023316"/>
    </source>
</evidence>
<keyword evidence="14" id="KW-1185">Reference proteome</keyword>
<dbReference type="GO" id="GO:0009252">
    <property type="term" value="P:peptidoglycan biosynthetic process"/>
    <property type="evidence" value="ECO:0007669"/>
    <property type="project" value="UniProtKB-KW"/>
</dbReference>
<keyword evidence="11" id="KW-0812">Transmembrane</keyword>
<evidence type="ECO:0000256" key="9">
    <source>
        <dbReference type="RuleBase" id="RU004016"/>
    </source>
</evidence>
<evidence type="ECO:0000256" key="3">
    <source>
        <dbReference type="ARBA" id="ARBA00022801"/>
    </source>
</evidence>
<sequence>MESVAKHPYKPSSTSEPPRQETNRRQSNRAKRRNGRARLSLLLLLFVVILMAVYITRVIIPPSIKASSAILIHAETGRVLYAQHADLPLPPASISKMMTELLVLDAVRSGQHAWDEEVSISRYAAGVPGSGIGMVEGESYTLTQLFQALIIHSANDAAVAIAEHLKGSETQFVKEMNARAKEIGLSDRTVFANASGLPAADLASFAEAATEGETIMTARDSAMLARWIMNKHPDLLEVTSQRDFPLPQKDLTLHTTNLMLPGEAHGYVGNDGFKTGYTSSAGYCFTGTAARGGNRLISVVMGTESTDQRFTETRKLMNYGFERQGMFSNLLSLLFN</sequence>
<comment type="similarity">
    <text evidence="1 9">Belongs to the peptidase S11 family.</text>
</comment>
<dbReference type="GO" id="GO:0071555">
    <property type="term" value="P:cell wall organization"/>
    <property type="evidence" value="ECO:0007669"/>
    <property type="project" value="UniProtKB-KW"/>
</dbReference>
<evidence type="ECO:0000256" key="7">
    <source>
        <dbReference type="PIRSR" id="PIRSR618044-1"/>
    </source>
</evidence>
<dbReference type="AlphaFoldDB" id="A0A163IDP1"/>
<evidence type="ECO:0000256" key="11">
    <source>
        <dbReference type="SAM" id="Phobius"/>
    </source>
</evidence>
<feature type="active site" description="Acyl-ester intermediate" evidence="7">
    <location>
        <position position="93"/>
    </location>
</feature>
<dbReference type="Gene3D" id="3.40.710.10">
    <property type="entry name" value="DD-peptidase/beta-lactamase superfamily"/>
    <property type="match status" value="1"/>
</dbReference>
<dbReference type="PANTHER" id="PTHR21581:SF11">
    <property type="entry name" value="D-ALANYL-D-ALANINE CARBOXYPEPTIDASE DACA"/>
    <property type="match status" value="1"/>
</dbReference>
<evidence type="ECO:0000259" key="12">
    <source>
        <dbReference type="Pfam" id="PF00768"/>
    </source>
</evidence>
<feature type="region of interest" description="Disordered" evidence="10">
    <location>
        <begin position="1"/>
        <end position="32"/>
    </location>
</feature>
<dbReference type="Pfam" id="PF00768">
    <property type="entry name" value="Peptidase_S11"/>
    <property type="match status" value="1"/>
</dbReference>
<dbReference type="SUPFAM" id="SSF56601">
    <property type="entry name" value="beta-lactamase/transpeptidase-like"/>
    <property type="match status" value="1"/>
</dbReference>
<evidence type="ECO:0000256" key="4">
    <source>
        <dbReference type="ARBA" id="ARBA00022960"/>
    </source>
</evidence>
<evidence type="ECO:0000256" key="8">
    <source>
        <dbReference type="PIRSR" id="PIRSR618044-2"/>
    </source>
</evidence>
<gene>
    <name evidence="13" type="ORF">AWU65_08310</name>
</gene>
<dbReference type="GeneID" id="97552689"/>
<keyword evidence="11" id="KW-1133">Transmembrane helix</keyword>
<feature type="transmembrane region" description="Helical" evidence="11">
    <location>
        <begin position="39"/>
        <end position="60"/>
    </location>
</feature>
<keyword evidence="3" id="KW-0378">Hydrolase</keyword>
<keyword evidence="6" id="KW-0961">Cell wall biogenesis/degradation</keyword>
<evidence type="ECO:0000256" key="1">
    <source>
        <dbReference type="ARBA" id="ARBA00007164"/>
    </source>
</evidence>
<comment type="caution">
    <text evidence="13">The sequence shown here is derived from an EMBL/GenBank/DDBJ whole genome shotgun (WGS) entry which is preliminary data.</text>
</comment>
<keyword evidence="4" id="KW-0133">Cell shape</keyword>
<name>A0A163IDP1_9BACL</name>
<keyword evidence="11" id="KW-0472">Membrane</keyword>
<evidence type="ECO:0000256" key="2">
    <source>
        <dbReference type="ARBA" id="ARBA00022729"/>
    </source>
</evidence>
<accession>A0A163IDP1</accession>
<feature type="active site" description="Proton acceptor" evidence="7">
    <location>
        <position position="96"/>
    </location>
</feature>
<feature type="binding site" evidence="8">
    <location>
        <position position="274"/>
    </location>
    <ligand>
        <name>substrate</name>
    </ligand>
</feature>
<dbReference type="InterPro" id="IPR018044">
    <property type="entry name" value="Peptidase_S11"/>
</dbReference>
<dbReference type="PANTHER" id="PTHR21581">
    <property type="entry name" value="D-ALANYL-D-ALANINE CARBOXYPEPTIDASE"/>
    <property type="match status" value="1"/>
</dbReference>